<dbReference type="PANTHER" id="PTHR46112:SF2">
    <property type="entry name" value="XAA-PRO AMINOPEPTIDASE P-RELATED"/>
    <property type="match status" value="1"/>
</dbReference>
<feature type="domain" description="Peptidase M24" evidence="1">
    <location>
        <begin position="158"/>
        <end position="345"/>
    </location>
</feature>
<evidence type="ECO:0000259" key="2">
    <source>
        <dbReference type="Pfam" id="PF01321"/>
    </source>
</evidence>
<dbReference type="RefSeq" id="WP_103874436.1">
    <property type="nucleotide sequence ID" value="NZ_FNUY01000009.1"/>
</dbReference>
<protein>
    <submittedName>
        <fullName evidence="3">Xaa-Pro dipeptidase</fullName>
    </submittedName>
</protein>
<keyword evidence="4" id="KW-1185">Reference proteome</keyword>
<dbReference type="PANTHER" id="PTHR46112">
    <property type="entry name" value="AMINOPEPTIDASE"/>
    <property type="match status" value="1"/>
</dbReference>
<dbReference type="Gene3D" id="3.40.350.10">
    <property type="entry name" value="Creatinase/prolidase N-terminal domain"/>
    <property type="match status" value="1"/>
</dbReference>
<dbReference type="InterPro" id="IPR036005">
    <property type="entry name" value="Creatinase/aminopeptidase-like"/>
</dbReference>
<accession>A0A1H6CAJ4</accession>
<dbReference type="InterPro" id="IPR000587">
    <property type="entry name" value="Creatinase_N"/>
</dbReference>
<dbReference type="EMBL" id="FNUY01000009">
    <property type="protein sequence ID" value="SEG69922.1"/>
    <property type="molecule type" value="Genomic_DNA"/>
</dbReference>
<dbReference type="AlphaFoldDB" id="A0A1H6CAJ4"/>
<dbReference type="CDD" id="cd01066">
    <property type="entry name" value="APP_MetAP"/>
    <property type="match status" value="1"/>
</dbReference>
<dbReference type="OrthoDB" id="9761809at2"/>
<proteinExistence type="predicted"/>
<reference evidence="3 4" key="1">
    <citation type="submission" date="2016-10" db="EMBL/GenBank/DDBJ databases">
        <authorList>
            <person name="de Groot N.N."/>
        </authorList>
    </citation>
    <scope>NUCLEOTIDE SEQUENCE [LARGE SCALE GENOMIC DNA]</scope>
    <source>
        <strain evidence="3 4">DSM 26656</strain>
    </source>
</reference>
<dbReference type="Pfam" id="PF01321">
    <property type="entry name" value="Creatinase_N"/>
    <property type="match status" value="1"/>
</dbReference>
<dbReference type="InterPro" id="IPR050659">
    <property type="entry name" value="Peptidase_M24B"/>
</dbReference>
<dbReference type="SUPFAM" id="SSF55920">
    <property type="entry name" value="Creatinase/aminopeptidase"/>
    <property type="match status" value="1"/>
</dbReference>
<feature type="domain" description="Creatinase N-terminal" evidence="2">
    <location>
        <begin position="16"/>
        <end position="151"/>
    </location>
</feature>
<evidence type="ECO:0000313" key="3">
    <source>
        <dbReference type="EMBL" id="SEG69922.1"/>
    </source>
</evidence>
<dbReference type="Proteomes" id="UP000236743">
    <property type="component" value="Unassembled WGS sequence"/>
</dbReference>
<dbReference type="InterPro" id="IPR000994">
    <property type="entry name" value="Pept_M24"/>
</dbReference>
<sequence>MQHIDLEFSKEEFAQRLSAVRGIMADLNLQVLVLDELESMQWVSGFGISQTMWRCAVVPLEGEPFLIVRSLDLVPAIERSPFSEIVGFKDWDDPVSVLAEELRKRGLDKVDIGVEFDSSSMSVRRLADLKRELPGAQFKDIGIRIWELRAVKSPAEIEYLRRAAQICDEAVLRGVAAIKVGGRQRDVVKAAANTYLEMGADPGRVGPITTGIGWGALHGNEHTHPIEKGSIVHIELTPRVCCYSSRIMRSVVVGEPTKEQLDVMDQLIKIQDGQFAAMIPGATAGDIDALAREPILSAGLRPSYDNITGYTLGCYPSSTQKGSEFVHKFTPAETWKLKEGMVLHMYLSAEGLAISEAVVVRANGIERLTQCERKLFSVAA</sequence>
<dbReference type="InterPro" id="IPR029149">
    <property type="entry name" value="Creatin/AminoP/Spt16_N"/>
</dbReference>
<dbReference type="SUPFAM" id="SSF53092">
    <property type="entry name" value="Creatinase/prolidase N-terminal domain"/>
    <property type="match status" value="1"/>
</dbReference>
<organism evidence="3 4">
    <name type="scientific">Bosea lathyri</name>
    <dbReference type="NCBI Taxonomy" id="1036778"/>
    <lineage>
        <taxon>Bacteria</taxon>
        <taxon>Pseudomonadati</taxon>
        <taxon>Pseudomonadota</taxon>
        <taxon>Alphaproteobacteria</taxon>
        <taxon>Hyphomicrobiales</taxon>
        <taxon>Boseaceae</taxon>
        <taxon>Bosea</taxon>
    </lineage>
</organism>
<name>A0A1H6CAJ4_9HYPH</name>
<dbReference type="Pfam" id="PF00557">
    <property type="entry name" value="Peptidase_M24"/>
    <property type="match status" value="1"/>
</dbReference>
<evidence type="ECO:0000259" key="1">
    <source>
        <dbReference type="Pfam" id="PF00557"/>
    </source>
</evidence>
<dbReference type="Gene3D" id="3.90.230.10">
    <property type="entry name" value="Creatinase/methionine aminopeptidase superfamily"/>
    <property type="match status" value="1"/>
</dbReference>
<evidence type="ECO:0000313" key="4">
    <source>
        <dbReference type="Proteomes" id="UP000236743"/>
    </source>
</evidence>
<gene>
    <name evidence="3" type="ORF">SAMN04488115_109192</name>
</gene>